<sequence length="882" mass="93408">VPAAVATTEPSEQRKFILLPPSASGLAAASATGPRGYNVAAATCRGRRATASEAAACAARRELIGQLRPEPLNPAGTWPARAASLPGGLIEGCGTGRPSIPCTLPEPQAMERRADCSGDTVRTFYQRATPASLEGEDTEEPLAPPPPPRLHREHAGIEGTCTQPPPPLSPPLSPAYEPIKRSRELFRRVPRLRRHYNCLQRFTALREACEWRSNACVNYSFCLTQLEAFYSYADSFAKDAATCQCHSTIPTVCSSWRHSGRAAPTIVTRPGGRSCIQLYPKPARTATTAWLSTRTTNGSAAPNQCSAPPIECHLVPPASARHHPDSAMAPAASDPTAGWDPARCEKFARESAPRPHLPVSGVSGSDVCGRQRRHGGLPSAGRCWLEQLASQLGNSTAHASCAIESVDASKLTKSASSGTDCGVCIQPAPSAAVQTDALCVGGGGRAFAGRQSPEARLRECSELGELVCAPKPGREQPPGLYLGLGGSPARLAVLRTAGFQAPADWGRVLAHQRAASDRRRRCLRAGGRQADARRRRRRPGPLARLNDEQRWPRLTFACANLRLLASLVAGRATAVSLEPELAHLRAALLVPVGLVRLRRRRLQSGSDGGGGSTKLSPSSWFQLAAAAASADSKARSGSNQRRYRKRRWSCRWKCRIGSDTVATLALTLCCSAAALLLTLANRDRLRSVLCRMLSEFDNRCATRVELLQVKKLKKQQDARQRNLQSCAAGAAAAAEPPAGSGGALTASRRGLSLCAFRADLAVPNGSYHPRRAGEFQVSPALSSAFEAGVAEWKRSGSNDFNAARLLAKLADFKAKNDFLTQRIRSSMARSGHRFNAASASDASAAVAAAAGPAGTPAGVQGGTGSWDGSCDVAQDSGVAMAT</sequence>
<evidence type="ECO:0000313" key="3">
    <source>
        <dbReference type="WBParaSite" id="snap_masked-unitig_35206-processed-gene-0.0-mRNA-1"/>
    </source>
</evidence>
<dbReference type="Proteomes" id="UP000095280">
    <property type="component" value="Unplaced"/>
</dbReference>
<proteinExistence type="predicted"/>
<organism evidence="2 3">
    <name type="scientific">Macrostomum lignano</name>
    <dbReference type="NCBI Taxonomy" id="282301"/>
    <lineage>
        <taxon>Eukaryota</taxon>
        <taxon>Metazoa</taxon>
        <taxon>Spiralia</taxon>
        <taxon>Lophotrochozoa</taxon>
        <taxon>Platyhelminthes</taxon>
        <taxon>Rhabditophora</taxon>
        <taxon>Macrostomorpha</taxon>
        <taxon>Macrostomida</taxon>
        <taxon>Macrostomidae</taxon>
        <taxon>Macrostomum</taxon>
    </lineage>
</organism>
<evidence type="ECO:0000313" key="2">
    <source>
        <dbReference type="Proteomes" id="UP000095280"/>
    </source>
</evidence>
<evidence type="ECO:0000256" key="1">
    <source>
        <dbReference type="SAM" id="MobiDB-lite"/>
    </source>
</evidence>
<name>A0A1I8JQP4_9PLAT</name>
<reference evidence="3" key="1">
    <citation type="submission" date="2016-11" db="UniProtKB">
        <authorList>
            <consortium name="WormBaseParasite"/>
        </authorList>
    </citation>
    <scope>IDENTIFICATION</scope>
</reference>
<dbReference type="WBParaSite" id="snap_masked-unitig_35206-processed-gene-0.0-mRNA-1">
    <property type="protein sequence ID" value="snap_masked-unitig_35206-processed-gene-0.0-mRNA-1"/>
    <property type="gene ID" value="snap_masked-unitig_35206-processed-gene-0.0"/>
</dbReference>
<protein>
    <submittedName>
        <fullName evidence="3">FZ domain-containing protein</fullName>
    </submittedName>
</protein>
<accession>A0A1I8JQP4</accession>
<keyword evidence="2" id="KW-1185">Reference proteome</keyword>
<feature type="region of interest" description="Disordered" evidence="1">
    <location>
        <begin position="520"/>
        <end position="544"/>
    </location>
</feature>
<dbReference type="AlphaFoldDB" id="A0A1I8JQP4"/>